<dbReference type="FunFam" id="2.60.370.10:FF:000001">
    <property type="entry name" value="COX11 cytochrome c oxidase assembly homolog"/>
    <property type="match status" value="1"/>
</dbReference>
<evidence type="ECO:0000256" key="10">
    <source>
        <dbReference type="HAMAP-Rule" id="MF_00155"/>
    </source>
</evidence>
<reference evidence="13 14" key="1">
    <citation type="submission" date="2018-04" db="EMBL/GenBank/DDBJ databases">
        <title>Genomic Encyclopedia of Archaeal and Bacterial Type Strains, Phase II (KMG-II): from individual species to whole genera.</title>
        <authorList>
            <person name="Goeker M."/>
        </authorList>
    </citation>
    <scope>NUCLEOTIDE SEQUENCE [LARGE SCALE GENOMIC DNA]</scope>
    <source>
        <strain evidence="13 14">DSM 23382</strain>
    </source>
</reference>
<dbReference type="Proteomes" id="UP000244081">
    <property type="component" value="Unassembled WGS sequence"/>
</dbReference>
<comment type="caution">
    <text evidence="13">The sequence shown here is derived from an EMBL/GenBank/DDBJ whole genome shotgun (WGS) entry which is preliminary data.</text>
</comment>
<feature type="topological domain" description="Periplasmic" evidence="10">
    <location>
        <begin position="46"/>
        <end position="241"/>
    </location>
</feature>
<evidence type="ECO:0000256" key="7">
    <source>
        <dbReference type="ARBA" id="ARBA00022989"/>
    </source>
</evidence>
<dbReference type="InterPro" id="IPR007533">
    <property type="entry name" value="Cyt_c_oxidase_assmbl_CtaG"/>
</dbReference>
<keyword evidence="7 10" id="KW-1133">Transmembrane helix</keyword>
<dbReference type="RefSeq" id="WP_107991279.1">
    <property type="nucleotide sequence ID" value="NZ_QAYG01000009.1"/>
</dbReference>
<dbReference type="InterPro" id="IPR023471">
    <property type="entry name" value="CtaG/Cox11_dom_sf"/>
</dbReference>
<gene>
    <name evidence="10" type="primary">ctaG</name>
    <name evidence="13" type="ORF">C8N35_10948</name>
</gene>
<keyword evidence="5 10" id="KW-0812">Transmembrane</keyword>
<dbReference type="OrthoDB" id="9804841at2"/>
<dbReference type="EMBL" id="QAYG01000009">
    <property type="protein sequence ID" value="PTW58745.1"/>
    <property type="molecule type" value="Genomic_DNA"/>
</dbReference>
<comment type="subcellular location">
    <subcellularLocation>
        <location evidence="2 10">Cell inner membrane</location>
        <topology evidence="2 10">Single-pass type II membrane protein</topology>
        <orientation evidence="2 10">Periplasmic side</orientation>
    </subcellularLocation>
</comment>
<evidence type="ECO:0000256" key="2">
    <source>
        <dbReference type="ARBA" id="ARBA00004382"/>
    </source>
</evidence>
<name>A0A2T5V4R0_9HYPH</name>
<dbReference type="PANTHER" id="PTHR21320:SF3">
    <property type="entry name" value="CYTOCHROME C OXIDASE ASSEMBLY PROTEIN COX11, MITOCHONDRIAL-RELATED"/>
    <property type="match status" value="1"/>
</dbReference>
<feature type="topological domain" description="Cytoplasmic" evidence="10">
    <location>
        <begin position="1"/>
        <end position="22"/>
    </location>
</feature>
<keyword evidence="6 10" id="KW-0735">Signal-anchor</keyword>
<dbReference type="SUPFAM" id="SSF110111">
    <property type="entry name" value="Ctag/Cox11"/>
    <property type="match status" value="1"/>
</dbReference>
<dbReference type="GO" id="GO:0005507">
    <property type="term" value="F:copper ion binding"/>
    <property type="evidence" value="ECO:0007669"/>
    <property type="project" value="InterPro"/>
</dbReference>
<evidence type="ECO:0000256" key="4">
    <source>
        <dbReference type="ARBA" id="ARBA00015384"/>
    </source>
</evidence>
<proteinExistence type="inferred from homology"/>
<keyword evidence="9 10" id="KW-0472">Membrane</keyword>
<evidence type="ECO:0000256" key="11">
    <source>
        <dbReference type="SAM" id="MobiDB-lite"/>
    </source>
</evidence>
<dbReference type="HAMAP" id="MF_00155">
    <property type="entry name" value="CtaG"/>
    <property type="match status" value="1"/>
</dbReference>
<dbReference type="Gene3D" id="2.60.370.10">
    <property type="entry name" value="Ctag/Cox11"/>
    <property type="match status" value="1"/>
</dbReference>
<dbReference type="PANTHER" id="PTHR21320">
    <property type="entry name" value="CYTOCHROME C OXIDASE ASSEMBLY PROTEIN COX11-RELATED"/>
    <property type="match status" value="1"/>
</dbReference>
<comment type="function">
    <text evidence="1 10">Exerts its effect at some terminal stage of cytochrome c oxidase synthesis, probably by being involved in the insertion of the copper B into subunit I.</text>
</comment>
<evidence type="ECO:0000256" key="6">
    <source>
        <dbReference type="ARBA" id="ARBA00022968"/>
    </source>
</evidence>
<evidence type="ECO:0000256" key="1">
    <source>
        <dbReference type="ARBA" id="ARBA00004007"/>
    </source>
</evidence>
<evidence type="ECO:0000313" key="13">
    <source>
        <dbReference type="EMBL" id="PTW58745.1"/>
    </source>
</evidence>
<feature type="transmembrane region" description="Helical" evidence="12">
    <location>
        <begin position="26"/>
        <end position="44"/>
    </location>
</feature>
<evidence type="ECO:0000313" key="14">
    <source>
        <dbReference type="Proteomes" id="UP000244081"/>
    </source>
</evidence>
<feature type="region of interest" description="Disordered" evidence="11">
    <location>
        <begin position="1"/>
        <end position="24"/>
    </location>
</feature>
<protein>
    <recommendedName>
        <fullName evidence="4 10">Cytochrome c oxidase assembly protein CtaG</fullName>
    </recommendedName>
</protein>
<dbReference type="GO" id="GO:0008535">
    <property type="term" value="P:respiratory chain complex IV assembly"/>
    <property type="evidence" value="ECO:0007669"/>
    <property type="project" value="UniProtKB-UniRule"/>
</dbReference>
<organism evidence="13 14">
    <name type="scientific">Breoghania corrubedonensis</name>
    <dbReference type="NCBI Taxonomy" id="665038"/>
    <lineage>
        <taxon>Bacteria</taxon>
        <taxon>Pseudomonadati</taxon>
        <taxon>Pseudomonadota</taxon>
        <taxon>Alphaproteobacteria</taxon>
        <taxon>Hyphomicrobiales</taxon>
        <taxon>Stappiaceae</taxon>
        <taxon>Breoghania</taxon>
    </lineage>
</organism>
<dbReference type="GO" id="GO:0005886">
    <property type="term" value="C:plasma membrane"/>
    <property type="evidence" value="ECO:0007669"/>
    <property type="project" value="UniProtKB-SubCell"/>
</dbReference>
<dbReference type="AlphaFoldDB" id="A0A2T5V4R0"/>
<keyword evidence="10" id="KW-0997">Cell inner membrane</keyword>
<evidence type="ECO:0000256" key="8">
    <source>
        <dbReference type="ARBA" id="ARBA00023008"/>
    </source>
</evidence>
<keyword evidence="8 10" id="KW-0186">Copper</keyword>
<evidence type="ECO:0000256" key="12">
    <source>
        <dbReference type="SAM" id="Phobius"/>
    </source>
</evidence>
<keyword evidence="10" id="KW-1003">Cell membrane</keyword>
<dbReference type="NCBIfam" id="NF003465">
    <property type="entry name" value="PRK05089.1"/>
    <property type="match status" value="1"/>
</dbReference>
<comment type="similarity">
    <text evidence="3 10">Belongs to the COX11/CtaG family.</text>
</comment>
<evidence type="ECO:0000256" key="5">
    <source>
        <dbReference type="ARBA" id="ARBA00022692"/>
    </source>
</evidence>
<evidence type="ECO:0000256" key="3">
    <source>
        <dbReference type="ARBA" id="ARBA00009620"/>
    </source>
</evidence>
<keyword evidence="14" id="KW-1185">Reference proteome</keyword>
<dbReference type="Pfam" id="PF04442">
    <property type="entry name" value="CtaG_Cox11"/>
    <property type="match status" value="1"/>
</dbReference>
<evidence type="ECO:0000256" key="9">
    <source>
        <dbReference type="ARBA" id="ARBA00023136"/>
    </source>
</evidence>
<sequence length="241" mass="26677">MNETSPHQPPDADRPAHERPRKSHRGVVTVAITMLSVMVGLVVYSPTLYRMFCAATGYGGAVNRTTTKEIAGKAEGRAIKVRFDANVAPDLDWDFAPEQRTVETRIGEATKVYYTAHNRSDHPIVARATYNVTPYYAAPYFFKIECFCFTQEKLEPGETARMPLVFYIDEQLEKDEDAAKTSEVTLSYTFFKSADQSEGSLAAARALRTGSDELDEELSSSGKAQFSVDAKRVGSGNPVVR</sequence>
<accession>A0A2T5V4R0</accession>